<keyword evidence="5" id="KW-1003">Cell membrane</keyword>
<evidence type="ECO:0000256" key="7">
    <source>
        <dbReference type="ARBA" id="ARBA00022692"/>
    </source>
</evidence>
<protein>
    <recommendedName>
        <fullName evidence="3">Type II secretion system protein N</fullName>
    </recommendedName>
    <alternativeName>
        <fullName evidence="10">General secretion pathway protein N</fullName>
    </alternativeName>
</protein>
<keyword evidence="6" id="KW-0997">Cell inner membrane</keyword>
<evidence type="ECO:0000256" key="8">
    <source>
        <dbReference type="ARBA" id="ARBA00022927"/>
    </source>
</evidence>
<evidence type="ECO:0000313" key="13">
    <source>
        <dbReference type="Proteomes" id="UP000515240"/>
    </source>
</evidence>
<accession>A0A7G5EER5</accession>
<evidence type="ECO:0000256" key="6">
    <source>
        <dbReference type="ARBA" id="ARBA00022519"/>
    </source>
</evidence>
<keyword evidence="7 11" id="KW-0812">Transmembrane</keyword>
<evidence type="ECO:0000256" key="9">
    <source>
        <dbReference type="ARBA" id="ARBA00023136"/>
    </source>
</evidence>
<dbReference type="AlphaFoldDB" id="A0A7G5EER5"/>
<dbReference type="KEGG" id="cpis:HS961_06370"/>
<feature type="transmembrane region" description="Helical" evidence="11">
    <location>
        <begin position="21"/>
        <end position="44"/>
    </location>
</feature>
<evidence type="ECO:0000256" key="5">
    <source>
        <dbReference type="ARBA" id="ARBA00022475"/>
    </source>
</evidence>
<proteinExistence type="inferred from homology"/>
<evidence type="ECO:0000256" key="4">
    <source>
        <dbReference type="ARBA" id="ARBA00022448"/>
    </source>
</evidence>
<dbReference type="GO" id="GO:0005886">
    <property type="term" value="C:plasma membrane"/>
    <property type="evidence" value="ECO:0007669"/>
    <property type="project" value="UniProtKB-SubCell"/>
</dbReference>
<keyword evidence="8" id="KW-0653">Protein transport</keyword>
<keyword evidence="11" id="KW-1133">Transmembrane helix</keyword>
<reference evidence="12 13" key="1">
    <citation type="journal article" date="2020" name="G3 (Bethesda)">
        <title>CeMbio - The Caenorhabditis elegans Microbiome Resource.</title>
        <authorList>
            <person name="Dirksen P."/>
            <person name="Assie A."/>
            <person name="Zimmermann J."/>
            <person name="Zhang F."/>
            <person name="Tietje A.M."/>
            <person name="Marsh S.A."/>
            <person name="Felix M.A."/>
            <person name="Shapira M."/>
            <person name="Kaleta C."/>
            <person name="Schulenburg H."/>
            <person name="Samuel B."/>
        </authorList>
    </citation>
    <scope>NUCLEOTIDE SEQUENCE [LARGE SCALE GENOMIC DNA]</scope>
    <source>
        <strain evidence="12 13">BIGb0172</strain>
    </source>
</reference>
<evidence type="ECO:0000256" key="10">
    <source>
        <dbReference type="ARBA" id="ARBA00030772"/>
    </source>
</evidence>
<comment type="subcellular location">
    <subcellularLocation>
        <location evidence="1">Cell inner membrane</location>
    </subcellularLocation>
</comment>
<dbReference type="GO" id="GO:0015628">
    <property type="term" value="P:protein secretion by the type II secretion system"/>
    <property type="evidence" value="ECO:0007669"/>
    <property type="project" value="InterPro"/>
</dbReference>
<dbReference type="InterPro" id="IPR022792">
    <property type="entry name" value="T2SS_protein-GspN"/>
</dbReference>
<dbReference type="GO" id="GO:0015627">
    <property type="term" value="C:type II protein secretion system complex"/>
    <property type="evidence" value="ECO:0007669"/>
    <property type="project" value="InterPro"/>
</dbReference>
<evidence type="ECO:0000256" key="1">
    <source>
        <dbReference type="ARBA" id="ARBA00004533"/>
    </source>
</evidence>
<evidence type="ECO:0000256" key="2">
    <source>
        <dbReference type="ARBA" id="ARBA00007208"/>
    </source>
</evidence>
<keyword evidence="13" id="KW-1185">Reference proteome</keyword>
<comment type="similarity">
    <text evidence="2">Belongs to the GSP N family.</text>
</comment>
<dbReference type="EMBL" id="CP058554">
    <property type="protein sequence ID" value="QMV72490.1"/>
    <property type="molecule type" value="Genomic_DNA"/>
</dbReference>
<dbReference type="Pfam" id="PF01203">
    <property type="entry name" value="T2SSN"/>
    <property type="match status" value="1"/>
</dbReference>
<keyword evidence="4" id="KW-0813">Transport</keyword>
<evidence type="ECO:0000313" key="12">
    <source>
        <dbReference type="EMBL" id="QMV72490.1"/>
    </source>
</evidence>
<gene>
    <name evidence="12" type="primary">gspN</name>
    <name evidence="12" type="ORF">HS961_06370</name>
</gene>
<organism evidence="12 13">
    <name type="scientific">Comamonas piscis</name>
    <dbReference type="NCBI Taxonomy" id="1562974"/>
    <lineage>
        <taxon>Bacteria</taxon>
        <taxon>Pseudomonadati</taxon>
        <taxon>Pseudomonadota</taxon>
        <taxon>Betaproteobacteria</taxon>
        <taxon>Burkholderiales</taxon>
        <taxon>Comamonadaceae</taxon>
        <taxon>Comamonas</taxon>
    </lineage>
</organism>
<evidence type="ECO:0000256" key="3">
    <source>
        <dbReference type="ARBA" id="ARBA00021563"/>
    </source>
</evidence>
<dbReference type="Proteomes" id="UP000515240">
    <property type="component" value="Chromosome"/>
</dbReference>
<name>A0A7G5EER5_9BURK</name>
<dbReference type="RefSeq" id="WP_182326909.1">
    <property type="nucleotide sequence ID" value="NZ_CP058554.1"/>
</dbReference>
<keyword evidence="9 11" id="KW-0472">Membrane</keyword>
<evidence type="ECO:0000256" key="11">
    <source>
        <dbReference type="SAM" id="Phobius"/>
    </source>
</evidence>
<sequence length="269" mass="28750">MALQRTSPPLPSSGARAPWRWAVLGACTGGLAALVLFAPAHWLAQGLAWASQGQLQLREPRGTVWNGSAQWVFTGGQASRDQMALPGRVDWALRPGLRGLNMRWNASCCMATPMPIRIQPHWGGASIELATHESRWPASLLVGLGTPWNTIQPQGQLLLKTRGLSLALNAGRLQVQGGADLDVMAVTSRLSTIQPLGSYRLQLQGGDSTGLQLSTLDGALQLKGQGQWVGQRLRFQGEAWAAEGREAALANLLTMIGQRSGSRVLLSVG</sequence>